<reference evidence="5 6" key="1">
    <citation type="journal article" date="2013" name="Curr. Biol.">
        <title>The Genome of the Foraminiferan Reticulomyxa filosa.</title>
        <authorList>
            <person name="Glockner G."/>
            <person name="Hulsmann N."/>
            <person name="Schleicher M."/>
            <person name="Noegel A.A."/>
            <person name="Eichinger L."/>
            <person name="Gallinger C."/>
            <person name="Pawlowski J."/>
            <person name="Sierra R."/>
            <person name="Euteneuer U."/>
            <person name="Pillet L."/>
            <person name="Moustafa A."/>
            <person name="Platzer M."/>
            <person name="Groth M."/>
            <person name="Szafranski K."/>
            <person name="Schliwa M."/>
        </authorList>
    </citation>
    <scope>NUCLEOTIDE SEQUENCE [LARGE SCALE GENOMIC DNA]</scope>
</reference>
<sequence>MKKTGSGKDDVNSMLTDCYDLGWLVDSAGAQERNKDYLCRICHKLANNALELSCKEHESNDEVFVVGESCLQKYLKENNGRCPISNHTSCEYQKSVSVRKQISKMAIYCPKQQQISMSNTSSSKSAKQLLQALRSDLINLKKPSSQSEGGRPNLFEKECTFKGTIKDLEQHLLKECPLCRVKCEFEEFGCVDTIEPSQLSHHNDTHLAQHLQL</sequence>
<evidence type="ECO:0000256" key="1">
    <source>
        <dbReference type="ARBA" id="ARBA00022723"/>
    </source>
</evidence>
<evidence type="ECO:0000259" key="4">
    <source>
        <dbReference type="Pfam" id="PF02176"/>
    </source>
</evidence>
<dbReference type="EMBL" id="ASPP01028320">
    <property type="protein sequence ID" value="ETO05275.1"/>
    <property type="molecule type" value="Genomic_DNA"/>
</dbReference>
<protein>
    <recommendedName>
        <fullName evidence="4">TRAF-type domain-containing protein</fullName>
    </recommendedName>
</protein>
<evidence type="ECO:0000256" key="2">
    <source>
        <dbReference type="ARBA" id="ARBA00022771"/>
    </source>
</evidence>
<feature type="non-terminal residue" evidence="5">
    <location>
        <position position="213"/>
    </location>
</feature>
<keyword evidence="2" id="KW-0863">Zinc-finger</keyword>
<evidence type="ECO:0000256" key="3">
    <source>
        <dbReference type="ARBA" id="ARBA00022833"/>
    </source>
</evidence>
<dbReference type="Proteomes" id="UP000023152">
    <property type="component" value="Unassembled WGS sequence"/>
</dbReference>
<dbReference type="InterPro" id="IPR013083">
    <property type="entry name" value="Znf_RING/FYVE/PHD"/>
</dbReference>
<evidence type="ECO:0000313" key="5">
    <source>
        <dbReference type="EMBL" id="ETO05275.1"/>
    </source>
</evidence>
<comment type="caution">
    <text evidence="5">The sequence shown here is derived from an EMBL/GenBank/DDBJ whole genome shotgun (WGS) entry which is preliminary data.</text>
</comment>
<organism evidence="5 6">
    <name type="scientific">Reticulomyxa filosa</name>
    <dbReference type="NCBI Taxonomy" id="46433"/>
    <lineage>
        <taxon>Eukaryota</taxon>
        <taxon>Sar</taxon>
        <taxon>Rhizaria</taxon>
        <taxon>Retaria</taxon>
        <taxon>Foraminifera</taxon>
        <taxon>Monothalamids</taxon>
        <taxon>Reticulomyxidae</taxon>
        <taxon>Reticulomyxa</taxon>
    </lineage>
</organism>
<dbReference type="Gene3D" id="3.30.40.10">
    <property type="entry name" value="Zinc/RING finger domain, C3HC4 (zinc finger)"/>
    <property type="match status" value="2"/>
</dbReference>
<keyword evidence="6" id="KW-1185">Reference proteome</keyword>
<gene>
    <name evidence="5" type="ORF">RFI_32119</name>
</gene>
<accession>X6LX10</accession>
<dbReference type="AlphaFoldDB" id="X6LX10"/>
<evidence type="ECO:0000313" key="6">
    <source>
        <dbReference type="Proteomes" id="UP000023152"/>
    </source>
</evidence>
<proteinExistence type="predicted"/>
<dbReference type="Pfam" id="PF02176">
    <property type="entry name" value="zf-TRAF"/>
    <property type="match status" value="1"/>
</dbReference>
<keyword evidence="3" id="KW-0862">Zinc</keyword>
<dbReference type="GO" id="GO:0008270">
    <property type="term" value="F:zinc ion binding"/>
    <property type="evidence" value="ECO:0007669"/>
    <property type="project" value="UniProtKB-KW"/>
</dbReference>
<feature type="domain" description="TRAF-type" evidence="4">
    <location>
        <begin position="165"/>
        <end position="202"/>
    </location>
</feature>
<name>X6LX10_RETFI</name>
<dbReference type="InterPro" id="IPR001293">
    <property type="entry name" value="Znf_TRAF"/>
</dbReference>
<keyword evidence="1" id="KW-0479">Metal-binding</keyword>